<sequence length="29" mass="3065">MSPASVIVTFTVCPAVNPVILNEKNPCGY</sequence>
<dbReference type="EMBL" id="MT631707">
    <property type="protein sequence ID" value="QNO57915.1"/>
    <property type="molecule type" value="Genomic_DNA"/>
</dbReference>
<proteinExistence type="predicted"/>
<gene>
    <name evidence="1" type="ORF">GHLLLOKB_00003</name>
</gene>
<protein>
    <submittedName>
        <fullName evidence="1">Uncharacterized protein</fullName>
    </submittedName>
</protein>
<accession>A0A7G9ZCD1</accession>
<organism evidence="1">
    <name type="scientific">Candidatus Methanophaga sp. ANME-1 ERB7</name>
    <dbReference type="NCBI Taxonomy" id="2759913"/>
    <lineage>
        <taxon>Archaea</taxon>
        <taxon>Methanobacteriati</taxon>
        <taxon>Methanobacteriota</taxon>
        <taxon>Stenosarchaea group</taxon>
        <taxon>Methanomicrobia</taxon>
        <taxon>Candidatus Methanophagales</taxon>
        <taxon>Candidatus Methanophagaceae</taxon>
        <taxon>Candidatus Methanophaga</taxon>
    </lineage>
</organism>
<evidence type="ECO:0000313" key="1">
    <source>
        <dbReference type="EMBL" id="QNO57915.1"/>
    </source>
</evidence>
<reference evidence="1" key="1">
    <citation type="submission" date="2020-06" db="EMBL/GenBank/DDBJ databases">
        <title>Unique genomic features of the anaerobic methanotrophic archaea.</title>
        <authorList>
            <person name="Chadwick G.L."/>
            <person name="Skennerton C.T."/>
            <person name="Laso-Perez R."/>
            <person name="Leu A.O."/>
            <person name="Speth D.R."/>
            <person name="Yu H."/>
            <person name="Morgan-Lang C."/>
            <person name="Hatzenpichler R."/>
            <person name="Goudeau D."/>
            <person name="Malmstrom R."/>
            <person name="Brazelton W.J."/>
            <person name="Woyke T."/>
            <person name="Hallam S.J."/>
            <person name="Tyson G.W."/>
            <person name="Wegener G."/>
            <person name="Boetius A."/>
            <person name="Orphan V."/>
        </authorList>
    </citation>
    <scope>NUCLEOTIDE SEQUENCE</scope>
</reference>
<name>A0A7G9ZCD1_9EURY</name>
<dbReference type="AlphaFoldDB" id="A0A7G9ZCD1"/>